<evidence type="ECO:0000256" key="1">
    <source>
        <dbReference type="SAM" id="MobiDB-lite"/>
    </source>
</evidence>
<keyword evidence="3" id="KW-1185">Reference proteome</keyword>
<accession>A0A7W5PA61</accession>
<dbReference type="Proteomes" id="UP000553442">
    <property type="component" value="Unassembled WGS sequence"/>
</dbReference>
<protein>
    <submittedName>
        <fullName evidence="2">Uncharacterized protein</fullName>
    </submittedName>
</protein>
<gene>
    <name evidence="2" type="ORF">BDK63_001134</name>
</gene>
<comment type="caution">
    <text evidence="2">The sequence shown here is derived from an EMBL/GenBank/DDBJ whole genome shotgun (WGS) entry which is preliminary data.</text>
</comment>
<organism evidence="2 3">
    <name type="scientific">Halomonas campaniensis</name>
    <dbReference type="NCBI Taxonomy" id="213554"/>
    <lineage>
        <taxon>Bacteria</taxon>
        <taxon>Pseudomonadati</taxon>
        <taxon>Pseudomonadota</taxon>
        <taxon>Gammaproteobacteria</taxon>
        <taxon>Oceanospirillales</taxon>
        <taxon>Halomonadaceae</taxon>
        <taxon>Halomonas</taxon>
    </lineage>
</organism>
<feature type="region of interest" description="Disordered" evidence="1">
    <location>
        <begin position="74"/>
        <end position="93"/>
    </location>
</feature>
<feature type="compositionally biased region" description="Basic and acidic residues" evidence="1">
    <location>
        <begin position="84"/>
        <end position="93"/>
    </location>
</feature>
<dbReference type="AlphaFoldDB" id="A0A7W5PA61"/>
<evidence type="ECO:0000313" key="3">
    <source>
        <dbReference type="Proteomes" id="UP000553442"/>
    </source>
</evidence>
<sequence length="93" mass="9468">MLAFTASDLVLAETDGTGGHVHEVHAHLDLAPPDACPDGEHGPECLATGHCLSIIAGCHVLAAAAWQAGSLPCPPAPGLQAPSHRLERPPRAS</sequence>
<evidence type="ECO:0000313" key="2">
    <source>
        <dbReference type="EMBL" id="MBB3330277.1"/>
    </source>
</evidence>
<dbReference type="EMBL" id="JACHZF010000007">
    <property type="protein sequence ID" value="MBB3330277.1"/>
    <property type="molecule type" value="Genomic_DNA"/>
</dbReference>
<proteinExistence type="predicted"/>
<name>A0A7W5PA61_9GAMM</name>
<reference evidence="2 3" key="1">
    <citation type="submission" date="2020-08" db="EMBL/GenBank/DDBJ databases">
        <title>Genomic Encyclopedia of Archaeal and Bacterial Type Strains, Phase II (KMG-II): from individual species to whole genera.</title>
        <authorList>
            <person name="Goeker M."/>
        </authorList>
    </citation>
    <scope>NUCLEOTIDE SEQUENCE [LARGE SCALE GENOMIC DNA]</scope>
    <source>
        <strain evidence="2 3">5AG</strain>
    </source>
</reference>